<dbReference type="AlphaFoldDB" id="A0A0A0V4Y8"/>
<geneLocation type="mitochondrion" evidence="2"/>
<keyword evidence="1" id="KW-0812">Transmembrane</keyword>
<keyword evidence="1" id="KW-0472">Membrane</keyword>
<accession>A0A0A0V4Y8</accession>
<evidence type="ECO:0000256" key="1">
    <source>
        <dbReference type="SAM" id="Phobius"/>
    </source>
</evidence>
<gene>
    <name evidence="2" type="primary">atp8</name>
</gene>
<keyword evidence="2" id="KW-0496">Mitochondrion</keyword>
<protein>
    <submittedName>
        <fullName evidence="2">Atp8 protein</fullName>
    </submittedName>
</protein>
<evidence type="ECO:0000313" key="2">
    <source>
        <dbReference type="EMBL" id="AIW56952.1"/>
    </source>
</evidence>
<reference evidence="2" key="1">
    <citation type="journal article" date="2014" name="Int. J. Parasitol.">
        <title>Mitochondrial genomes of Trichinella species and genotypes ? a basis for diagnosis, and systematic and epidemiological explorations.</title>
        <authorList>
            <person name="Mohandas N."/>
            <person name="Pozio E."/>
            <person name="La Rosa G."/>
            <person name="Korhonen P.K."/>
            <person name="Young N.D."/>
            <person name="Koehler A.V."/>
            <person name="Hall R.S."/>
            <person name="Sternberg P.W."/>
            <person name="Boag P.R."/>
            <person name="Jex A.R."/>
            <person name="Chang B.C."/>
            <person name="Gasser R.B."/>
        </authorList>
    </citation>
    <scope>NUCLEOTIDE SEQUENCE</scope>
    <source>
        <strain evidence="2">ISS470</strain>
    </source>
</reference>
<organism evidence="2">
    <name type="scientific">Trichinella pseudospiralis</name>
    <name type="common">Parasitic roundworm</name>
    <dbReference type="NCBI Taxonomy" id="6337"/>
    <lineage>
        <taxon>Eukaryota</taxon>
        <taxon>Metazoa</taxon>
        <taxon>Ecdysozoa</taxon>
        <taxon>Nematoda</taxon>
        <taxon>Enoplea</taxon>
        <taxon>Dorylaimia</taxon>
        <taxon>Trichinellida</taxon>
        <taxon>Trichinellidae</taxon>
        <taxon>Trichinella</taxon>
    </lineage>
</organism>
<feature type="transmembrane region" description="Helical" evidence="1">
    <location>
        <begin position="6"/>
        <end position="25"/>
    </location>
</feature>
<name>A0A0A0V4Y8_TRIPS</name>
<sequence>MLLLYQISPMSLFGTLTALSMILSVKMMTSPMKHPNPMKIKY</sequence>
<dbReference type="EMBL" id="KM357411">
    <property type="protein sequence ID" value="AIW56952.1"/>
    <property type="molecule type" value="Genomic_DNA"/>
</dbReference>
<keyword evidence="1" id="KW-1133">Transmembrane helix</keyword>
<proteinExistence type="predicted"/>